<proteinExistence type="predicted"/>
<evidence type="ECO:0000313" key="2">
    <source>
        <dbReference type="Proteomes" id="UP001151760"/>
    </source>
</evidence>
<reference evidence="1" key="1">
    <citation type="journal article" date="2022" name="Int. J. Mol. Sci.">
        <title>Draft Genome of Tanacetum Coccineum: Genomic Comparison of Closely Related Tanacetum-Family Plants.</title>
        <authorList>
            <person name="Yamashiro T."/>
            <person name="Shiraishi A."/>
            <person name="Nakayama K."/>
            <person name="Satake H."/>
        </authorList>
    </citation>
    <scope>NUCLEOTIDE SEQUENCE</scope>
</reference>
<accession>A0ABQ4Y428</accession>
<comment type="caution">
    <text evidence="1">The sequence shown here is derived from an EMBL/GenBank/DDBJ whole genome shotgun (WGS) entry which is preliminary data.</text>
</comment>
<dbReference type="EMBL" id="BQNB010010076">
    <property type="protein sequence ID" value="GJS72389.1"/>
    <property type="molecule type" value="Genomic_DNA"/>
</dbReference>
<gene>
    <name evidence="1" type="ORF">Tco_0705230</name>
</gene>
<organism evidence="1 2">
    <name type="scientific">Tanacetum coccineum</name>
    <dbReference type="NCBI Taxonomy" id="301880"/>
    <lineage>
        <taxon>Eukaryota</taxon>
        <taxon>Viridiplantae</taxon>
        <taxon>Streptophyta</taxon>
        <taxon>Embryophyta</taxon>
        <taxon>Tracheophyta</taxon>
        <taxon>Spermatophyta</taxon>
        <taxon>Magnoliopsida</taxon>
        <taxon>eudicotyledons</taxon>
        <taxon>Gunneridae</taxon>
        <taxon>Pentapetalae</taxon>
        <taxon>asterids</taxon>
        <taxon>campanulids</taxon>
        <taxon>Asterales</taxon>
        <taxon>Asteraceae</taxon>
        <taxon>Asteroideae</taxon>
        <taxon>Anthemideae</taxon>
        <taxon>Anthemidinae</taxon>
        <taxon>Tanacetum</taxon>
    </lineage>
</organism>
<evidence type="ECO:0000313" key="1">
    <source>
        <dbReference type="EMBL" id="GJS72389.1"/>
    </source>
</evidence>
<reference evidence="1" key="2">
    <citation type="submission" date="2022-01" db="EMBL/GenBank/DDBJ databases">
        <authorList>
            <person name="Yamashiro T."/>
            <person name="Shiraishi A."/>
            <person name="Satake H."/>
            <person name="Nakayama K."/>
        </authorList>
    </citation>
    <scope>NUCLEOTIDE SEQUENCE</scope>
</reference>
<sequence length="405" mass="45489">MELIPPMDPIALNAVGTIVVDMTNNVWPLPVRREFSLTCDFASLILAQYVIARLKGDSPVLSFGIVRYAQSTLESSSNQQVLLFYSFLVTLDNFFVGHLCLIIGLRMVSRSWPIGFSCILDFFSVVPVTDVSTSVRKSAMICPLIDSLDPKGFVYPEMYQVSMEIPIEMPLLHRQGKYELLKWRVVDLYELAESCEFPIEALYFSELGSASFCSFEGSGMFRLSCNKSSSFLLLRTISLTHASRLGKTTHIRHVPLLFLTRTGFATQRKIASFLRRIGVAYCLRPMLRSASSMGTSVMFEGFQGRWLMMTLCSLRVSPRIGSYMIYCMLVSSTAAAKLVSLPGSSLQTIAIPASVGNSTIDLMADTSILSFWMVVLPIMMWPEARPNVLRRWDESVPWNASRWDM</sequence>
<dbReference type="Proteomes" id="UP001151760">
    <property type="component" value="Unassembled WGS sequence"/>
</dbReference>
<name>A0ABQ4Y428_9ASTR</name>
<keyword evidence="2" id="KW-1185">Reference proteome</keyword>
<protein>
    <submittedName>
        <fullName evidence="1">Uncharacterized protein</fullName>
    </submittedName>
</protein>